<evidence type="ECO:0000256" key="1">
    <source>
        <dbReference type="SAM" id="MobiDB-lite"/>
    </source>
</evidence>
<accession>A0ABY0IR36</accession>
<feature type="compositionally biased region" description="Low complexity" evidence="1">
    <location>
        <begin position="74"/>
        <end position="91"/>
    </location>
</feature>
<name>A0ABY0IR36_9RHOO</name>
<dbReference type="SUPFAM" id="SSF110997">
    <property type="entry name" value="Sporulation related repeat"/>
    <property type="match status" value="1"/>
</dbReference>
<dbReference type="InterPro" id="IPR036680">
    <property type="entry name" value="SPOR-like_sf"/>
</dbReference>
<evidence type="ECO:0000313" key="5">
    <source>
        <dbReference type="Proteomes" id="UP000292136"/>
    </source>
</evidence>
<feature type="domain" description="SPOR" evidence="3">
    <location>
        <begin position="138"/>
        <end position="216"/>
    </location>
</feature>
<feature type="region of interest" description="Disordered" evidence="1">
    <location>
        <begin position="50"/>
        <end position="138"/>
    </location>
</feature>
<dbReference type="Proteomes" id="UP000292136">
    <property type="component" value="Unassembled WGS sequence"/>
</dbReference>
<keyword evidence="4" id="KW-0132">Cell division</keyword>
<keyword evidence="4" id="KW-0131">Cell cycle</keyword>
<dbReference type="Gene3D" id="3.30.70.1070">
    <property type="entry name" value="Sporulation related repeat"/>
    <property type="match status" value="1"/>
</dbReference>
<feature type="transmembrane region" description="Helical" evidence="2">
    <location>
        <begin position="21"/>
        <end position="42"/>
    </location>
</feature>
<feature type="compositionally biased region" description="Basic and acidic residues" evidence="1">
    <location>
        <begin position="118"/>
        <end position="138"/>
    </location>
</feature>
<protein>
    <submittedName>
        <fullName evidence="4">Cell division protein FtsN</fullName>
    </submittedName>
</protein>
<evidence type="ECO:0000256" key="2">
    <source>
        <dbReference type="SAM" id="Phobius"/>
    </source>
</evidence>
<evidence type="ECO:0000313" key="4">
    <source>
        <dbReference type="EMBL" id="RZT76576.1"/>
    </source>
</evidence>
<dbReference type="GO" id="GO:0051301">
    <property type="term" value="P:cell division"/>
    <property type="evidence" value="ECO:0007669"/>
    <property type="project" value="UniProtKB-KW"/>
</dbReference>
<dbReference type="PANTHER" id="PTHR38687">
    <property type="entry name" value="CELL DIVISION PROTEIN DEDD-RELATED"/>
    <property type="match status" value="1"/>
</dbReference>
<keyword evidence="5" id="KW-1185">Reference proteome</keyword>
<proteinExistence type="predicted"/>
<dbReference type="EMBL" id="SHKM01000002">
    <property type="protein sequence ID" value="RZT76576.1"/>
    <property type="molecule type" value="Genomic_DNA"/>
</dbReference>
<dbReference type="InterPro" id="IPR052521">
    <property type="entry name" value="Cell_div_SPOR-domain"/>
</dbReference>
<evidence type="ECO:0000259" key="3">
    <source>
        <dbReference type="PROSITE" id="PS51724"/>
    </source>
</evidence>
<dbReference type="Pfam" id="PF05036">
    <property type="entry name" value="SPOR"/>
    <property type="match status" value="1"/>
</dbReference>
<keyword evidence="2" id="KW-1133">Transmembrane helix</keyword>
<organism evidence="4 5">
    <name type="scientific">Azospira oryzae</name>
    <dbReference type="NCBI Taxonomy" id="146939"/>
    <lineage>
        <taxon>Bacteria</taxon>
        <taxon>Pseudomonadati</taxon>
        <taxon>Pseudomonadota</taxon>
        <taxon>Betaproteobacteria</taxon>
        <taxon>Rhodocyclales</taxon>
        <taxon>Rhodocyclaceae</taxon>
        <taxon>Azospira</taxon>
    </lineage>
</organism>
<keyword evidence="2" id="KW-0812">Transmembrane</keyword>
<reference evidence="4 5" key="1">
    <citation type="submission" date="2019-02" db="EMBL/GenBank/DDBJ databases">
        <title>Genomic Encyclopedia of Type Strains, Phase IV (KMG-IV): sequencing the most valuable type-strain genomes for metagenomic binning, comparative biology and taxonomic classification.</title>
        <authorList>
            <person name="Goeker M."/>
        </authorList>
    </citation>
    <scope>NUCLEOTIDE SEQUENCE [LARGE SCALE GENOMIC DNA]</scope>
    <source>
        <strain evidence="4 5">DSM 21223</strain>
    </source>
</reference>
<dbReference type="PANTHER" id="PTHR38687:SF1">
    <property type="entry name" value="CELL DIVISION PROTEIN DEDD"/>
    <property type="match status" value="1"/>
</dbReference>
<sequence>MSRDMKPRKAPARKKSGGGTLIGIFIGLILGVVAALGVAWYINKAPMPFVNKTQNGAPMPPEALPKPGEKAADKAAPTQAPAPAALPGKPGDPVPEKPRFDFYKILPGNADAVPAPEAKPDAKTAKDGKDGKEAKDGAAAKEPVFLQAGSFQKPGDADNQKASLAMLGVEATVQQVMVGDKVWYRVRLGPYTKIDEVNKVRAELAKAGVEANIVKNKD</sequence>
<gene>
    <name evidence="4" type="ORF">EV678_2454</name>
</gene>
<dbReference type="InterPro" id="IPR007730">
    <property type="entry name" value="SPOR-like_dom"/>
</dbReference>
<comment type="caution">
    <text evidence="4">The sequence shown here is derived from an EMBL/GenBank/DDBJ whole genome shotgun (WGS) entry which is preliminary data.</text>
</comment>
<dbReference type="PROSITE" id="PS51724">
    <property type="entry name" value="SPOR"/>
    <property type="match status" value="1"/>
</dbReference>
<keyword evidence="2" id="KW-0472">Membrane</keyword>